<name>A0A7S2S682_9STRA</name>
<protein>
    <submittedName>
        <fullName evidence="2">Uncharacterized protein</fullName>
    </submittedName>
</protein>
<gene>
    <name evidence="2" type="ORF">RMAR1173_LOCUS11558</name>
</gene>
<sequence>MALFPREKPELQASLEDLALTALESARRRNAEGDRSGFMELMAHITKTIVHPAEVLKDSAGSSSRPATTDHAVTSGCTEDELGEKRGRAHDVATHQLPTLLSKERLPADKSERLQVLRRLREMHSSAVDSPMMQCGFSDVGDAPGPARLTQSAEHGNGVPQEDEVDKAVAATGARMAAASAEEEDGAGTSPTRDGSADAAAQEHAENHAAGLLLSSSHDEANQPLPPAAAAARRAKSDLALLASLDMSGGKLGALLHR</sequence>
<feature type="compositionally biased region" description="Polar residues" evidence="1">
    <location>
        <begin position="60"/>
        <end position="76"/>
    </location>
</feature>
<evidence type="ECO:0000256" key="1">
    <source>
        <dbReference type="SAM" id="MobiDB-lite"/>
    </source>
</evidence>
<feature type="region of interest" description="Disordered" evidence="1">
    <location>
        <begin position="139"/>
        <end position="234"/>
    </location>
</feature>
<feature type="compositionally biased region" description="Low complexity" evidence="1">
    <location>
        <begin position="168"/>
        <end position="180"/>
    </location>
</feature>
<evidence type="ECO:0000313" key="2">
    <source>
        <dbReference type="EMBL" id="CAD9690795.1"/>
    </source>
</evidence>
<organism evidence="2">
    <name type="scientific">Rhizochromulina marina</name>
    <dbReference type="NCBI Taxonomy" id="1034831"/>
    <lineage>
        <taxon>Eukaryota</taxon>
        <taxon>Sar</taxon>
        <taxon>Stramenopiles</taxon>
        <taxon>Ochrophyta</taxon>
        <taxon>Dictyochophyceae</taxon>
        <taxon>Rhizochromulinales</taxon>
        <taxon>Rhizochromulina</taxon>
    </lineage>
</organism>
<dbReference type="EMBL" id="HBHJ01017448">
    <property type="protein sequence ID" value="CAD9690795.1"/>
    <property type="molecule type" value="Transcribed_RNA"/>
</dbReference>
<reference evidence="2" key="1">
    <citation type="submission" date="2021-01" db="EMBL/GenBank/DDBJ databases">
        <authorList>
            <person name="Corre E."/>
            <person name="Pelletier E."/>
            <person name="Niang G."/>
            <person name="Scheremetjew M."/>
            <person name="Finn R."/>
            <person name="Kale V."/>
            <person name="Holt S."/>
            <person name="Cochrane G."/>
            <person name="Meng A."/>
            <person name="Brown T."/>
            <person name="Cohen L."/>
        </authorList>
    </citation>
    <scope>NUCLEOTIDE SEQUENCE</scope>
    <source>
        <strain evidence="2">CCMP1243</strain>
    </source>
</reference>
<accession>A0A7S2S682</accession>
<dbReference type="AlphaFoldDB" id="A0A7S2S682"/>
<proteinExistence type="predicted"/>
<feature type="region of interest" description="Disordered" evidence="1">
    <location>
        <begin position="56"/>
        <end position="76"/>
    </location>
</feature>